<protein>
    <recommendedName>
        <fullName evidence="2">Transcription initiation factor IIB</fullName>
    </recommendedName>
</protein>
<keyword evidence="7" id="KW-0862">Zinc</keyword>
<dbReference type="EMBL" id="LN890280">
    <property type="protein sequence ID" value="CUR51273.1"/>
    <property type="molecule type" value="Genomic_DNA"/>
</dbReference>
<feature type="domain" description="TFIIB-type" evidence="8">
    <location>
        <begin position="6"/>
        <end position="37"/>
    </location>
</feature>
<comment type="function">
    <text evidence="6">Stabilizes TBP binding to an archaeal box-A promoter. Also responsible for recruiting RNA polymerase II to the pre-initiation complex (DNA-TBP-TFIIB).</text>
</comment>
<dbReference type="SUPFAM" id="SSF57783">
    <property type="entry name" value="Zinc beta-ribbon"/>
    <property type="match status" value="1"/>
</dbReference>
<evidence type="ECO:0000256" key="1">
    <source>
        <dbReference type="ARBA" id="ARBA00010857"/>
    </source>
</evidence>
<evidence type="ECO:0000256" key="5">
    <source>
        <dbReference type="ARBA" id="ARBA00023163"/>
    </source>
</evidence>
<dbReference type="InterPro" id="IPR013137">
    <property type="entry name" value="Znf_TFIIB"/>
</dbReference>
<dbReference type="GO" id="GO:0003743">
    <property type="term" value="F:translation initiation factor activity"/>
    <property type="evidence" value="ECO:0007669"/>
    <property type="project" value="UniProtKB-KW"/>
</dbReference>
<dbReference type="PANTHER" id="PTHR11618:SF13">
    <property type="entry name" value="TRANSCRIPTION INITIATION FACTOR IIB"/>
    <property type="match status" value="1"/>
</dbReference>
<dbReference type="GO" id="GO:0097550">
    <property type="term" value="C:transcription preinitiation complex"/>
    <property type="evidence" value="ECO:0007669"/>
    <property type="project" value="TreeGrafter"/>
</dbReference>
<dbReference type="Pfam" id="PF00382">
    <property type="entry name" value="TFIIB"/>
    <property type="match status" value="2"/>
</dbReference>
<dbReference type="FunFam" id="1.10.472.10:FF:000023">
    <property type="entry name" value="Transcription initiation factor IIB"/>
    <property type="match status" value="1"/>
</dbReference>
<dbReference type="PROSITE" id="PS51134">
    <property type="entry name" value="ZF_TFIIB"/>
    <property type="match status" value="1"/>
</dbReference>
<dbReference type="InterPro" id="IPR036915">
    <property type="entry name" value="Cyclin-like_sf"/>
</dbReference>
<name>A0A128A1N6_9ARCH</name>
<dbReference type="InterPro" id="IPR013150">
    <property type="entry name" value="TFIIB_cyclin"/>
</dbReference>
<dbReference type="InterPro" id="IPR000812">
    <property type="entry name" value="TFIIB"/>
</dbReference>
<accession>A0A128A1N6</accession>
<dbReference type="GO" id="GO:0008270">
    <property type="term" value="F:zinc ion binding"/>
    <property type="evidence" value="ECO:0007669"/>
    <property type="project" value="UniProtKB-KW"/>
</dbReference>
<evidence type="ECO:0000256" key="4">
    <source>
        <dbReference type="ARBA" id="ARBA00023015"/>
    </source>
</evidence>
<dbReference type="GO" id="GO:0017025">
    <property type="term" value="F:TBP-class protein binding"/>
    <property type="evidence" value="ECO:0007669"/>
    <property type="project" value="InterPro"/>
</dbReference>
<dbReference type="Gene3D" id="1.10.472.10">
    <property type="entry name" value="Cyclin-like"/>
    <property type="match status" value="1"/>
</dbReference>
<organism evidence="9 10">
    <name type="scientific">Nitrosotalea devaniterrae</name>
    <dbReference type="NCBI Taxonomy" id="1078905"/>
    <lineage>
        <taxon>Archaea</taxon>
        <taxon>Nitrososphaerota</taxon>
        <taxon>Nitrososphaeria</taxon>
        <taxon>Nitrosotaleales</taxon>
        <taxon>Nitrosotaleaceae</taxon>
        <taxon>Nitrosotalea</taxon>
    </lineage>
</organism>
<keyword evidence="5" id="KW-0804">Transcription</keyword>
<dbReference type="InterPro" id="IPR013763">
    <property type="entry name" value="Cyclin-like_dom"/>
</dbReference>
<dbReference type="GO" id="GO:0070897">
    <property type="term" value="P:transcription preinitiation complex assembly"/>
    <property type="evidence" value="ECO:0007669"/>
    <property type="project" value="InterPro"/>
</dbReference>
<sequence length="320" mass="35150">MTTITELQTHCPECRSNLIDDIHSGEKICSGCGLVAMEQMPDYGTESRATNPEEKMKLTRASGQTSYAQHDLGIRTEIALGTKDFSGRTISSDVANQMYNLRKWQTRIRVASPEERRLANILAKIGETCHALSLPRNVIESASMIYRNFQGQADAKGKSVACMSAATIYMACKQCDVVRSLDEICAATGSSKEENLNVKLTAKYYRILVMELGSKTAPVVTLEKYISKIANLAKLEVRVERLAAEIAEKTSDHSLADGKAPNGLAAAYLYIASTLLGQSILQRDVSSVAGITEVTIRNRCKEILTAYKMKVTLRQSLVKN</sequence>
<dbReference type="AlphaFoldDB" id="A0A128A1N6"/>
<dbReference type="KEGG" id="ndv:NDEV_0508"/>
<dbReference type="Gene3D" id="1.10.472.170">
    <property type="match status" value="1"/>
</dbReference>
<keyword evidence="3" id="KW-0677">Repeat</keyword>
<dbReference type="SMART" id="SM00385">
    <property type="entry name" value="CYCLIN"/>
    <property type="match status" value="2"/>
</dbReference>
<comment type="similarity">
    <text evidence="1">Belongs to the TFIIB family.</text>
</comment>
<dbReference type="Proteomes" id="UP000196239">
    <property type="component" value="Chromosome 1"/>
</dbReference>
<evidence type="ECO:0000313" key="9">
    <source>
        <dbReference type="EMBL" id="CUR51273.1"/>
    </source>
</evidence>
<evidence type="ECO:0000259" key="8">
    <source>
        <dbReference type="PROSITE" id="PS51134"/>
    </source>
</evidence>
<reference evidence="10" key="1">
    <citation type="submission" date="2015-10" db="EMBL/GenBank/DDBJ databases">
        <authorList>
            <person name="Lehtovirta-Morley L.E."/>
            <person name="Vieille C."/>
        </authorList>
    </citation>
    <scope>NUCLEOTIDE SEQUENCE [LARGE SCALE GENOMIC DNA]</scope>
</reference>
<dbReference type="PANTHER" id="PTHR11618">
    <property type="entry name" value="TRANSCRIPTION INITIATION FACTOR IIB-RELATED"/>
    <property type="match status" value="1"/>
</dbReference>
<keyword evidence="9" id="KW-0648">Protein biosynthesis</keyword>
<evidence type="ECO:0000256" key="6">
    <source>
        <dbReference type="ARBA" id="ARBA00053882"/>
    </source>
</evidence>
<keyword evidence="7" id="KW-0863">Zinc-finger</keyword>
<evidence type="ECO:0000313" key="10">
    <source>
        <dbReference type="Proteomes" id="UP000196239"/>
    </source>
</evidence>
<evidence type="ECO:0000256" key="7">
    <source>
        <dbReference type="PROSITE-ProRule" id="PRU00469"/>
    </source>
</evidence>
<keyword evidence="9" id="KW-0396">Initiation factor</keyword>
<keyword evidence="7" id="KW-0479">Metal-binding</keyword>
<dbReference type="PRINTS" id="PR00685">
    <property type="entry name" value="TIFACTORIIB"/>
</dbReference>
<evidence type="ECO:0000256" key="3">
    <source>
        <dbReference type="ARBA" id="ARBA00022737"/>
    </source>
</evidence>
<keyword evidence="4" id="KW-0805">Transcription regulation</keyword>
<keyword evidence="10" id="KW-1185">Reference proteome</keyword>
<proteinExistence type="inferred from homology"/>
<evidence type="ECO:0000256" key="2">
    <source>
        <dbReference type="ARBA" id="ARBA00013932"/>
    </source>
</evidence>
<gene>
    <name evidence="9" type="primary">tfb</name>
    <name evidence="9" type="ORF">NDEV_0508</name>
</gene>
<dbReference type="SUPFAM" id="SSF47954">
    <property type="entry name" value="Cyclin-like"/>
    <property type="match status" value="2"/>
</dbReference>